<accession>A0A2H5FRW7</accession>
<keyword evidence="3" id="KW-1185">Reference proteome</keyword>
<dbReference type="RefSeq" id="WP_101901822.1">
    <property type="nucleotide sequence ID" value="NZ_CP025493.2"/>
</dbReference>
<name>A0A2H5FRW7_9GAMM</name>
<organism evidence="2 3">
    <name type="scientific">Legionella sainthelensi</name>
    <dbReference type="NCBI Taxonomy" id="28087"/>
    <lineage>
        <taxon>Bacteria</taxon>
        <taxon>Pseudomonadati</taxon>
        <taxon>Pseudomonadota</taxon>
        <taxon>Gammaproteobacteria</taxon>
        <taxon>Legionellales</taxon>
        <taxon>Legionellaceae</taxon>
        <taxon>Legionella</taxon>
    </lineage>
</organism>
<keyword evidence="2" id="KW-0614">Plasmid</keyword>
<feature type="compositionally biased region" description="Basic and acidic residues" evidence="1">
    <location>
        <begin position="11"/>
        <end position="44"/>
    </location>
</feature>
<feature type="region of interest" description="Disordered" evidence="1">
    <location>
        <begin position="1"/>
        <end position="44"/>
    </location>
</feature>
<evidence type="ECO:0000313" key="3">
    <source>
        <dbReference type="Proteomes" id="UP000234343"/>
    </source>
</evidence>
<proteinExistence type="predicted"/>
<sequence>MKSYINPQPHAVDRIYKNKSDSTPLEKNKPKKENKTSTKIYRNEAEEQAWREVLKKDKHK</sequence>
<geneLocation type="plasmid" evidence="3">
    <name>pLA01-117_113k</name>
</geneLocation>
<evidence type="ECO:0000256" key="1">
    <source>
        <dbReference type="SAM" id="MobiDB-lite"/>
    </source>
</evidence>
<gene>
    <name evidence="2" type="ORF">CAB17_19820</name>
</gene>
<dbReference type="AlphaFoldDB" id="A0A2H5FRW7"/>
<dbReference type="KEGG" id="lsh:CAB17_19820"/>
<dbReference type="Proteomes" id="UP000234343">
    <property type="component" value="Plasmid pLA01-117_113k"/>
</dbReference>
<evidence type="ECO:0000313" key="2">
    <source>
        <dbReference type="EMBL" id="AUH74197.1"/>
    </source>
</evidence>
<protein>
    <submittedName>
        <fullName evidence="2">Uncharacterized protein</fullName>
    </submittedName>
</protein>
<dbReference type="EMBL" id="CP025493">
    <property type="protein sequence ID" value="AUH74197.1"/>
    <property type="molecule type" value="Genomic_DNA"/>
</dbReference>
<reference evidence="2 3" key="1">
    <citation type="submission" date="2017-12" db="EMBL/GenBank/DDBJ databases">
        <title>Legionella sainthelensi LA01-117, whole genome sequence of a clinical isolate from New Zealand.</title>
        <authorList>
            <person name="Cree S.L."/>
            <person name="Slow S."/>
            <person name="Kennedy M.A."/>
            <person name="Murdoch D.R."/>
            <person name="Biggs P.J."/>
            <person name="Anderson T."/>
        </authorList>
    </citation>
    <scope>NUCLEOTIDE SEQUENCE [LARGE SCALE GENOMIC DNA]</scope>
    <source>
        <strain evidence="2 3">LA01-117</strain>
        <plasmid evidence="3">pLA01-117_113k</plasmid>
    </source>
</reference>